<dbReference type="EnsemblPlants" id="evm.model.04.1442">
    <property type="protein sequence ID" value="cds.evm.model.04.1442"/>
    <property type="gene ID" value="evm.TU.04.1442"/>
</dbReference>
<sequence>MALVSSARRVSLVACRSQLATLTCSSSVASTPTSLAALSASRATCQNRSSQRCQSIRIRSRILKEKERWKKSASRPYPNCLLLGRVGQRENIHAAAGSLGLHGQLRGTPSHLVQKLSSEGGGLSPHLVCQPLLKGSTSTVGPTGGKACRLSQIFAL</sequence>
<protein>
    <submittedName>
        <fullName evidence="1">Uncharacterized protein</fullName>
    </submittedName>
</protein>
<organism evidence="1 2">
    <name type="scientific">Cannabis sativa</name>
    <name type="common">Hemp</name>
    <name type="synonym">Marijuana</name>
    <dbReference type="NCBI Taxonomy" id="3483"/>
    <lineage>
        <taxon>Eukaryota</taxon>
        <taxon>Viridiplantae</taxon>
        <taxon>Streptophyta</taxon>
        <taxon>Embryophyta</taxon>
        <taxon>Tracheophyta</taxon>
        <taxon>Spermatophyta</taxon>
        <taxon>Magnoliopsida</taxon>
        <taxon>eudicotyledons</taxon>
        <taxon>Gunneridae</taxon>
        <taxon>Pentapetalae</taxon>
        <taxon>rosids</taxon>
        <taxon>fabids</taxon>
        <taxon>Rosales</taxon>
        <taxon>Cannabaceae</taxon>
        <taxon>Cannabis</taxon>
    </lineage>
</organism>
<keyword evidence="2" id="KW-1185">Reference proteome</keyword>
<dbReference type="AlphaFoldDB" id="A0A803PD30"/>
<reference evidence="1" key="1">
    <citation type="submission" date="2018-11" db="EMBL/GenBank/DDBJ databases">
        <authorList>
            <person name="Grassa J C."/>
        </authorList>
    </citation>
    <scope>NUCLEOTIDE SEQUENCE [LARGE SCALE GENOMIC DNA]</scope>
</reference>
<evidence type="ECO:0000313" key="1">
    <source>
        <dbReference type="EnsemblPlants" id="cds.evm.model.04.1442"/>
    </source>
</evidence>
<reference evidence="1" key="2">
    <citation type="submission" date="2021-03" db="UniProtKB">
        <authorList>
            <consortium name="EnsemblPlants"/>
        </authorList>
    </citation>
    <scope>IDENTIFICATION</scope>
</reference>
<dbReference type="Gramene" id="evm.model.04.1442">
    <property type="protein sequence ID" value="cds.evm.model.04.1442"/>
    <property type="gene ID" value="evm.TU.04.1442"/>
</dbReference>
<proteinExistence type="predicted"/>
<accession>A0A803PD30</accession>
<dbReference type="Proteomes" id="UP000596661">
    <property type="component" value="Chromosome 4"/>
</dbReference>
<evidence type="ECO:0000313" key="2">
    <source>
        <dbReference type="Proteomes" id="UP000596661"/>
    </source>
</evidence>
<name>A0A803PD30_CANSA</name>
<dbReference type="EMBL" id="UZAU01000389">
    <property type="status" value="NOT_ANNOTATED_CDS"/>
    <property type="molecule type" value="Genomic_DNA"/>
</dbReference>